<dbReference type="Gene3D" id="3.30.110.10">
    <property type="entry name" value="Translation initiation factor 3 (IF-3), C-terminal domain"/>
    <property type="match status" value="1"/>
</dbReference>
<dbReference type="SUPFAM" id="SSF54364">
    <property type="entry name" value="Translation initiation factor IF3, N-terminal domain"/>
    <property type="match status" value="1"/>
</dbReference>
<dbReference type="Proteomes" id="UP000230340">
    <property type="component" value="Unassembled WGS sequence"/>
</dbReference>
<dbReference type="InterPro" id="IPR019815">
    <property type="entry name" value="Translation_initiation_fac_3_C"/>
</dbReference>
<proteinExistence type="inferred from homology"/>
<accession>A0A2H0XE91</accession>
<evidence type="ECO:0000313" key="8">
    <source>
        <dbReference type="Proteomes" id="UP000230340"/>
    </source>
</evidence>
<dbReference type="Pfam" id="PF00707">
    <property type="entry name" value="IF3_C"/>
    <property type="match status" value="1"/>
</dbReference>
<dbReference type="GO" id="GO:0043022">
    <property type="term" value="F:ribosome binding"/>
    <property type="evidence" value="ECO:0007669"/>
    <property type="project" value="TreeGrafter"/>
</dbReference>
<evidence type="ECO:0000256" key="4">
    <source>
        <dbReference type="NCBIfam" id="TIGR00168"/>
    </source>
</evidence>
<evidence type="ECO:0000256" key="3">
    <source>
        <dbReference type="ARBA" id="ARBA00022917"/>
    </source>
</evidence>
<organism evidence="7 8">
    <name type="scientific">candidate division WWE3 bacterium CG08_land_8_20_14_0_20_40_13</name>
    <dbReference type="NCBI Taxonomy" id="1975084"/>
    <lineage>
        <taxon>Bacteria</taxon>
        <taxon>Katanobacteria</taxon>
    </lineage>
</organism>
<dbReference type="AlphaFoldDB" id="A0A2H0XE91"/>
<protein>
    <recommendedName>
        <fullName evidence="4">Translation initiation factor IF-3</fullName>
    </recommendedName>
</protein>
<dbReference type="PANTHER" id="PTHR10938">
    <property type="entry name" value="TRANSLATION INITIATION FACTOR IF-3"/>
    <property type="match status" value="1"/>
</dbReference>
<evidence type="ECO:0000256" key="1">
    <source>
        <dbReference type="ARBA" id="ARBA00005439"/>
    </source>
</evidence>
<keyword evidence="3" id="KW-0648">Protein biosynthesis</keyword>
<sequence>MKRYITNNFIRATELRVIGNQGENLGVLKTTEAQELAKSQGLDLILVAAKAVPPVAKISNFKKFLYDEKHKESKGKTKGTGELKEFKLSPNIGEGDISFRIRRAREFITEDKDKVKFTVQFKGREIAYPDFGRQKLVRVMAELIDIGDVDEDIKLKGNRMTVTIRPKK</sequence>
<dbReference type="InterPro" id="IPR036788">
    <property type="entry name" value="T_IF-3_C_sf"/>
</dbReference>
<dbReference type="GO" id="GO:0032790">
    <property type="term" value="P:ribosome disassembly"/>
    <property type="evidence" value="ECO:0007669"/>
    <property type="project" value="TreeGrafter"/>
</dbReference>
<dbReference type="Gene3D" id="3.10.20.80">
    <property type="entry name" value="Translation initiation factor 3 (IF-3), N-terminal domain"/>
    <property type="match status" value="1"/>
</dbReference>
<comment type="caution">
    <text evidence="7">The sequence shown here is derived from an EMBL/GenBank/DDBJ whole genome shotgun (WGS) entry which is preliminary data.</text>
</comment>
<evidence type="ECO:0000313" key="7">
    <source>
        <dbReference type="EMBL" id="PIS23202.1"/>
    </source>
</evidence>
<evidence type="ECO:0000256" key="2">
    <source>
        <dbReference type="ARBA" id="ARBA00022540"/>
    </source>
</evidence>
<evidence type="ECO:0000259" key="5">
    <source>
        <dbReference type="Pfam" id="PF00707"/>
    </source>
</evidence>
<gene>
    <name evidence="7" type="ORF">COT49_01450</name>
</gene>
<dbReference type="Pfam" id="PF05198">
    <property type="entry name" value="IF3_N"/>
    <property type="match status" value="1"/>
</dbReference>
<dbReference type="EMBL" id="PEYT01000009">
    <property type="protein sequence ID" value="PIS23202.1"/>
    <property type="molecule type" value="Genomic_DNA"/>
</dbReference>
<dbReference type="GO" id="GO:0005829">
    <property type="term" value="C:cytosol"/>
    <property type="evidence" value="ECO:0007669"/>
    <property type="project" value="TreeGrafter"/>
</dbReference>
<reference evidence="8" key="1">
    <citation type="submission" date="2017-09" db="EMBL/GenBank/DDBJ databases">
        <title>Depth-based differentiation of microbial function through sediment-hosted aquifers and enrichment of novel symbionts in the deep terrestrial subsurface.</title>
        <authorList>
            <person name="Probst A.J."/>
            <person name="Ladd B."/>
            <person name="Jarett J.K."/>
            <person name="Geller-Mcgrath D.E."/>
            <person name="Sieber C.M.K."/>
            <person name="Emerson J.B."/>
            <person name="Anantharaman K."/>
            <person name="Thomas B.C."/>
            <person name="Malmstrom R."/>
            <person name="Stieglmeier M."/>
            <person name="Klingl A."/>
            <person name="Woyke T."/>
            <person name="Ryan C.M."/>
            <person name="Banfield J.F."/>
        </authorList>
    </citation>
    <scope>NUCLEOTIDE SEQUENCE [LARGE SCALE GENOMIC DNA]</scope>
</reference>
<feature type="domain" description="Translation initiation factor 3 N-terminal" evidence="6">
    <location>
        <begin position="6"/>
        <end position="73"/>
    </location>
</feature>
<dbReference type="NCBIfam" id="TIGR00168">
    <property type="entry name" value="infC"/>
    <property type="match status" value="1"/>
</dbReference>
<dbReference type="InterPro" id="IPR001288">
    <property type="entry name" value="Translation_initiation_fac_3"/>
</dbReference>
<keyword evidence="2 7" id="KW-0396">Initiation factor</keyword>
<name>A0A2H0XE91_UNCKA</name>
<dbReference type="GO" id="GO:0003743">
    <property type="term" value="F:translation initiation factor activity"/>
    <property type="evidence" value="ECO:0007669"/>
    <property type="project" value="UniProtKB-UniRule"/>
</dbReference>
<dbReference type="SUPFAM" id="SSF55200">
    <property type="entry name" value="Translation initiation factor IF3, C-terminal domain"/>
    <property type="match status" value="1"/>
</dbReference>
<comment type="similarity">
    <text evidence="1">Belongs to the IF-3 family.</text>
</comment>
<dbReference type="GO" id="GO:0016020">
    <property type="term" value="C:membrane"/>
    <property type="evidence" value="ECO:0007669"/>
    <property type="project" value="TreeGrafter"/>
</dbReference>
<evidence type="ECO:0000259" key="6">
    <source>
        <dbReference type="Pfam" id="PF05198"/>
    </source>
</evidence>
<feature type="domain" description="Translation initiation factor 3 C-terminal" evidence="5">
    <location>
        <begin position="82"/>
        <end position="167"/>
    </location>
</feature>
<dbReference type="PANTHER" id="PTHR10938:SF0">
    <property type="entry name" value="TRANSLATION INITIATION FACTOR IF-3, MITOCHONDRIAL"/>
    <property type="match status" value="1"/>
</dbReference>
<dbReference type="InterPro" id="IPR036787">
    <property type="entry name" value="T_IF-3_N_sf"/>
</dbReference>
<dbReference type="InterPro" id="IPR019814">
    <property type="entry name" value="Translation_initiation_fac_3_N"/>
</dbReference>